<evidence type="ECO:0000256" key="6">
    <source>
        <dbReference type="ARBA" id="ARBA00022777"/>
    </source>
</evidence>
<comment type="catalytic activity">
    <reaction evidence="9">
        <text>L-seryl-[protein] + ATP = O-phospho-L-seryl-[protein] + ADP + H(+)</text>
        <dbReference type="Rhea" id="RHEA:17989"/>
        <dbReference type="Rhea" id="RHEA-COMP:9863"/>
        <dbReference type="Rhea" id="RHEA-COMP:11604"/>
        <dbReference type="ChEBI" id="CHEBI:15378"/>
        <dbReference type="ChEBI" id="CHEBI:29999"/>
        <dbReference type="ChEBI" id="CHEBI:30616"/>
        <dbReference type="ChEBI" id="CHEBI:83421"/>
        <dbReference type="ChEBI" id="CHEBI:456216"/>
        <dbReference type="EC" id="2.7.11.1"/>
    </reaction>
</comment>
<keyword evidence="13" id="KW-0472">Membrane</keyword>
<dbReference type="GO" id="GO:0005737">
    <property type="term" value="C:cytoplasm"/>
    <property type="evidence" value="ECO:0007669"/>
    <property type="project" value="TreeGrafter"/>
</dbReference>
<feature type="domain" description="Protein kinase" evidence="14">
    <location>
        <begin position="135"/>
        <end position="390"/>
    </location>
</feature>
<dbReference type="PROSITE" id="PS00108">
    <property type="entry name" value="PROTEIN_KINASE_ST"/>
    <property type="match status" value="1"/>
</dbReference>
<dbReference type="InterPro" id="IPR008271">
    <property type="entry name" value="Ser/Thr_kinase_AS"/>
</dbReference>
<evidence type="ECO:0000256" key="9">
    <source>
        <dbReference type="ARBA" id="ARBA00048679"/>
    </source>
</evidence>
<evidence type="ECO:0000256" key="10">
    <source>
        <dbReference type="PROSITE-ProRule" id="PRU10141"/>
    </source>
</evidence>
<keyword evidence="16" id="KW-1185">Reference proteome</keyword>
<evidence type="ECO:0000256" key="4">
    <source>
        <dbReference type="ARBA" id="ARBA00022679"/>
    </source>
</evidence>
<dbReference type="EC" id="2.7.11.1" evidence="2"/>
<protein>
    <recommendedName>
        <fullName evidence="2">non-specific serine/threonine protein kinase</fullName>
        <ecNumber evidence="2">2.7.11.1</ecNumber>
    </recommendedName>
</protein>
<dbReference type="PANTHER" id="PTHR22984">
    <property type="entry name" value="SERINE/THREONINE-PROTEIN KINASE PIM"/>
    <property type="match status" value="1"/>
</dbReference>
<dbReference type="SUPFAM" id="SSF56112">
    <property type="entry name" value="Protein kinase-like (PK-like)"/>
    <property type="match status" value="1"/>
</dbReference>
<dbReference type="GO" id="GO:0007346">
    <property type="term" value="P:regulation of mitotic cell cycle"/>
    <property type="evidence" value="ECO:0007669"/>
    <property type="project" value="TreeGrafter"/>
</dbReference>
<dbReference type="Ensembl" id="ENSSANT00000052596.1">
    <property type="protein sequence ID" value="ENSSANP00000049470.1"/>
    <property type="gene ID" value="ENSSANG00000024865.1"/>
</dbReference>
<evidence type="ECO:0000256" key="7">
    <source>
        <dbReference type="ARBA" id="ARBA00022840"/>
    </source>
</evidence>
<dbReference type="GO" id="GO:0005524">
    <property type="term" value="F:ATP binding"/>
    <property type="evidence" value="ECO:0007669"/>
    <property type="project" value="UniProtKB-UniRule"/>
</dbReference>
<dbReference type="FunFam" id="3.30.200.20:FF:000246">
    <property type="entry name" value="Pim proto-oncogene, serine/threonine kinase,-related 152"/>
    <property type="match status" value="1"/>
</dbReference>
<dbReference type="Pfam" id="PF00069">
    <property type="entry name" value="Pkinase"/>
    <property type="match status" value="1"/>
</dbReference>
<keyword evidence="7 10" id="KW-0067">ATP-binding</keyword>
<keyword evidence="5 10" id="KW-0547">Nucleotide-binding</keyword>
<dbReference type="InterPro" id="IPR000719">
    <property type="entry name" value="Prot_kinase_dom"/>
</dbReference>
<dbReference type="Gene3D" id="1.10.510.10">
    <property type="entry name" value="Transferase(Phosphotransferase) domain 1"/>
    <property type="match status" value="1"/>
</dbReference>
<dbReference type="InterPro" id="IPR011009">
    <property type="entry name" value="Kinase-like_dom_sf"/>
</dbReference>
<proteinExistence type="inferred from homology"/>
<dbReference type="AlphaFoldDB" id="A0A671NUX3"/>
<feature type="compositionally biased region" description="Basic and acidic residues" evidence="12">
    <location>
        <begin position="47"/>
        <end position="56"/>
    </location>
</feature>
<accession>A0A671NUX3</accession>
<feature type="region of interest" description="Disordered" evidence="12">
    <location>
        <begin position="31"/>
        <end position="56"/>
    </location>
</feature>
<gene>
    <name evidence="15" type="primary">LOC107677832</name>
</gene>
<evidence type="ECO:0000256" key="8">
    <source>
        <dbReference type="ARBA" id="ARBA00047899"/>
    </source>
</evidence>
<keyword evidence="4" id="KW-0808">Transferase</keyword>
<evidence type="ECO:0000256" key="12">
    <source>
        <dbReference type="SAM" id="MobiDB-lite"/>
    </source>
</evidence>
<dbReference type="FunFam" id="1.10.510.10:FF:000392">
    <property type="entry name" value="Pim proto-oncogene, serine/threonine kinase,-related 152"/>
    <property type="match status" value="1"/>
</dbReference>
<dbReference type="SMART" id="SM00220">
    <property type="entry name" value="S_TKc"/>
    <property type="match status" value="1"/>
</dbReference>
<evidence type="ECO:0000256" key="1">
    <source>
        <dbReference type="ARBA" id="ARBA00005505"/>
    </source>
</evidence>
<feature type="transmembrane region" description="Helical" evidence="13">
    <location>
        <begin position="115"/>
        <end position="132"/>
    </location>
</feature>
<comment type="similarity">
    <text evidence="1">Belongs to the protein kinase superfamily. CAMK Ser/Thr protein kinase family. PIM subfamily.</text>
</comment>
<keyword evidence="13" id="KW-1133">Transmembrane helix</keyword>
<evidence type="ECO:0000313" key="15">
    <source>
        <dbReference type="Ensembl" id="ENSSANP00000049470.1"/>
    </source>
</evidence>
<evidence type="ECO:0000313" key="16">
    <source>
        <dbReference type="Proteomes" id="UP000472260"/>
    </source>
</evidence>
<evidence type="ECO:0000256" key="3">
    <source>
        <dbReference type="ARBA" id="ARBA00022527"/>
    </source>
</evidence>
<evidence type="ECO:0000256" key="11">
    <source>
        <dbReference type="RuleBase" id="RU000304"/>
    </source>
</evidence>
<dbReference type="PROSITE" id="PS50011">
    <property type="entry name" value="PROTEIN_KINASE_DOM"/>
    <property type="match status" value="1"/>
</dbReference>
<reference evidence="15" key="2">
    <citation type="submission" date="2025-09" db="UniProtKB">
        <authorList>
            <consortium name="Ensembl"/>
        </authorList>
    </citation>
    <scope>IDENTIFICATION</scope>
</reference>
<evidence type="ECO:0000256" key="5">
    <source>
        <dbReference type="ARBA" id="ARBA00022741"/>
    </source>
</evidence>
<sequence length="410" mass="47130">FYHGTAEFTSKKALDMESVHEPCEYTNNTAENHAHQLDETPAPGETDGGRKKAGREEKKKCFWRWPFGLDETDGGRKETGIEEKKKCFWRWPALALRFPCRRTAKRNLVKAEKKQLYFILTTTVYLLIGYILRCYKIGPKLGKGGFGLVYAGTRRKDGLKVAVKFSLKPPNMPYITPGHPKRLPLEIGLTLTANKCPRSPQIIKLLDWQEYTDHYIMVMERPLPCMDLLSFMELHGGTLNEDTARHVMRQVIRAANVCCENGVYHRDIKPENLLVNQDTMEVKLIHFGCGALMKESAFKFFCGTREYIPPEFKLTGKYHAKPMTVWSLGILLFEMVCGDFPTAKDLYMTAANIWTKPGLSQECCKLICDCLQPMPKKRLTLEKMHLHDWFKVWSPYKLNGVSFLFLSDLV</sequence>
<dbReference type="InterPro" id="IPR017441">
    <property type="entry name" value="Protein_kinase_ATP_BS"/>
</dbReference>
<dbReference type="PANTHER" id="PTHR22984:SF11">
    <property type="entry name" value="AURORA KINASE-RELATED"/>
    <property type="match status" value="1"/>
</dbReference>
<dbReference type="PROSITE" id="PS00107">
    <property type="entry name" value="PROTEIN_KINASE_ATP"/>
    <property type="match status" value="1"/>
</dbReference>
<dbReference type="InterPro" id="IPR051138">
    <property type="entry name" value="PIM_Ser/Thr_kinase"/>
</dbReference>
<dbReference type="GO" id="GO:0043066">
    <property type="term" value="P:negative regulation of apoptotic process"/>
    <property type="evidence" value="ECO:0007669"/>
    <property type="project" value="TreeGrafter"/>
</dbReference>
<evidence type="ECO:0000256" key="13">
    <source>
        <dbReference type="SAM" id="Phobius"/>
    </source>
</evidence>
<keyword evidence="13" id="KW-0812">Transmembrane</keyword>
<evidence type="ECO:0000256" key="2">
    <source>
        <dbReference type="ARBA" id="ARBA00012513"/>
    </source>
</evidence>
<dbReference type="Proteomes" id="UP000472260">
    <property type="component" value="Unassembled WGS sequence"/>
</dbReference>
<comment type="catalytic activity">
    <reaction evidence="8">
        <text>L-threonyl-[protein] + ATP = O-phospho-L-threonyl-[protein] + ADP + H(+)</text>
        <dbReference type="Rhea" id="RHEA:46608"/>
        <dbReference type="Rhea" id="RHEA-COMP:11060"/>
        <dbReference type="Rhea" id="RHEA-COMP:11605"/>
        <dbReference type="ChEBI" id="CHEBI:15378"/>
        <dbReference type="ChEBI" id="CHEBI:30013"/>
        <dbReference type="ChEBI" id="CHEBI:30616"/>
        <dbReference type="ChEBI" id="CHEBI:61977"/>
        <dbReference type="ChEBI" id="CHEBI:456216"/>
        <dbReference type="EC" id="2.7.11.1"/>
    </reaction>
</comment>
<name>A0A671NUX3_9TELE</name>
<dbReference type="CDD" id="cd14005">
    <property type="entry name" value="STKc_PIM"/>
    <property type="match status" value="1"/>
</dbReference>
<feature type="binding site" evidence="10">
    <location>
        <position position="164"/>
    </location>
    <ligand>
        <name>ATP</name>
        <dbReference type="ChEBI" id="CHEBI:30616"/>
    </ligand>
</feature>
<keyword evidence="3 11" id="KW-0723">Serine/threonine-protein kinase</keyword>
<dbReference type="Gene3D" id="3.30.200.20">
    <property type="entry name" value="Phosphorylase Kinase, domain 1"/>
    <property type="match status" value="1"/>
</dbReference>
<reference evidence="15" key="1">
    <citation type="submission" date="2025-08" db="UniProtKB">
        <authorList>
            <consortium name="Ensembl"/>
        </authorList>
    </citation>
    <scope>IDENTIFICATION</scope>
</reference>
<evidence type="ECO:0000259" key="14">
    <source>
        <dbReference type="PROSITE" id="PS50011"/>
    </source>
</evidence>
<keyword evidence="6" id="KW-0418">Kinase</keyword>
<organism evidence="15 16">
    <name type="scientific">Sinocyclocheilus anshuiensis</name>
    <dbReference type="NCBI Taxonomy" id="1608454"/>
    <lineage>
        <taxon>Eukaryota</taxon>
        <taxon>Metazoa</taxon>
        <taxon>Chordata</taxon>
        <taxon>Craniata</taxon>
        <taxon>Vertebrata</taxon>
        <taxon>Euteleostomi</taxon>
        <taxon>Actinopterygii</taxon>
        <taxon>Neopterygii</taxon>
        <taxon>Teleostei</taxon>
        <taxon>Ostariophysi</taxon>
        <taxon>Cypriniformes</taxon>
        <taxon>Cyprinidae</taxon>
        <taxon>Cyprininae</taxon>
        <taxon>Sinocyclocheilus</taxon>
    </lineage>
</organism>
<dbReference type="GO" id="GO:0004674">
    <property type="term" value="F:protein serine/threonine kinase activity"/>
    <property type="evidence" value="ECO:0007669"/>
    <property type="project" value="UniProtKB-KW"/>
</dbReference>